<dbReference type="RefSeq" id="WP_338393113.1">
    <property type="nucleotide sequence ID" value="NZ_AP025314.1"/>
</dbReference>
<keyword evidence="1" id="KW-0175">Coiled coil</keyword>
<name>A0AAU9CW57_9BACT</name>
<dbReference type="KEGG" id="fax:FUAX_02400"/>
<reference evidence="2 3" key="1">
    <citation type="submission" date="2021-12" db="EMBL/GenBank/DDBJ databases">
        <title>Genome sequencing of bacteria with rrn-lacking chromosome and rrn-plasmid.</title>
        <authorList>
            <person name="Anda M."/>
            <person name="Iwasaki W."/>
        </authorList>
    </citation>
    <scope>NUCLEOTIDE SEQUENCE [LARGE SCALE GENOMIC DNA]</scope>
    <source>
        <strain evidence="2 3">DSM 100852</strain>
    </source>
</reference>
<dbReference type="EMBL" id="AP025314">
    <property type="protein sequence ID" value="BDD07808.1"/>
    <property type="molecule type" value="Genomic_DNA"/>
</dbReference>
<keyword evidence="3" id="KW-1185">Reference proteome</keyword>
<gene>
    <name evidence="2" type="ORF">FUAX_02400</name>
</gene>
<protein>
    <submittedName>
        <fullName evidence="2">Uncharacterized protein</fullName>
    </submittedName>
</protein>
<dbReference type="AlphaFoldDB" id="A0AAU9CW57"/>
<evidence type="ECO:0000256" key="1">
    <source>
        <dbReference type="SAM" id="Coils"/>
    </source>
</evidence>
<evidence type="ECO:0000313" key="3">
    <source>
        <dbReference type="Proteomes" id="UP001348817"/>
    </source>
</evidence>
<dbReference type="Proteomes" id="UP001348817">
    <property type="component" value="Chromosome"/>
</dbReference>
<proteinExistence type="predicted"/>
<sequence length="175" mass="20261">MTTFILEPSRLVRPDVYPKLAQNLVDCQIYLSGEQKYIRELGYKAFEKEAEEEKAEGKRQRFVEDKKKLESEIQTTELRISVELDPKQKERLETHLEGLKIKLRQMGYKEEDDAGQSLMELTHTNAEGELFELYVKAYRQSVLDYINDYVVPGTIGEGTVEFEGVEYVAELAAQD</sequence>
<accession>A0AAU9CW57</accession>
<organism evidence="2 3">
    <name type="scientific">Fulvitalea axinellae</name>
    <dbReference type="NCBI Taxonomy" id="1182444"/>
    <lineage>
        <taxon>Bacteria</taxon>
        <taxon>Pseudomonadati</taxon>
        <taxon>Bacteroidota</taxon>
        <taxon>Cytophagia</taxon>
        <taxon>Cytophagales</taxon>
        <taxon>Persicobacteraceae</taxon>
        <taxon>Fulvitalea</taxon>
    </lineage>
</organism>
<feature type="coiled-coil region" evidence="1">
    <location>
        <begin position="52"/>
        <end position="79"/>
    </location>
</feature>
<evidence type="ECO:0000313" key="2">
    <source>
        <dbReference type="EMBL" id="BDD07808.1"/>
    </source>
</evidence>